<organism evidence="1 2">
    <name type="scientific">Dreissena polymorpha</name>
    <name type="common">Zebra mussel</name>
    <name type="synonym">Mytilus polymorpha</name>
    <dbReference type="NCBI Taxonomy" id="45954"/>
    <lineage>
        <taxon>Eukaryota</taxon>
        <taxon>Metazoa</taxon>
        <taxon>Spiralia</taxon>
        <taxon>Lophotrochozoa</taxon>
        <taxon>Mollusca</taxon>
        <taxon>Bivalvia</taxon>
        <taxon>Autobranchia</taxon>
        <taxon>Heteroconchia</taxon>
        <taxon>Euheterodonta</taxon>
        <taxon>Imparidentia</taxon>
        <taxon>Neoheterodontei</taxon>
        <taxon>Myida</taxon>
        <taxon>Dreissenoidea</taxon>
        <taxon>Dreissenidae</taxon>
        <taxon>Dreissena</taxon>
    </lineage>
</organism>
<proteinExistence type="predicted"/>
<reference evidence="1" key="1">
    <citation type="journal article" date="2019" name="bioRxiv">
        <title>The Genome of the Zebra Mussel, Dreissena polymorpha: A Resource for Invasive Species Research.</title>
        <authorList>
            <person name="McCartney M.A."/>
            <person name="Auch B."/>
            <person name="Kono T."/>
            <person name="Mallez S."/>
            <person name="Zhang Y."/>
            <person name="Obille A."/>
            <person name="Becker A."/>
            <person name="Abrahante J.E."/>
            <person name="Garbe J."/>
            <person name="Badalamenti J.P."/>
            <person name="Herman A."/>
            <person name="Mangelson H."/>
            <person name="Liachko I."/>
            <person name="Sullivan S."/>
            <person name="Sone E.D."/>
            <person name="Koren S."/>
            <person name="Silverstein K.A.T."/>
            <person name="Beckman K.B."/>
            <person name="Gohl D.M."/>
        </authorList>
    </citation>
    <scope>NUCLEOTIDE SEQUENCE</scope>
    <source>
        <strain evidence="1">Duluth1</strain>
        <tissue evidence="1">Whole animal</tissue>
    </source>
</reference>
<comment type="caution">
    <text evidence="1">The sequence shown here is derived from an EMBL/GenBank/DDBJ whole genome shotgun (WGS) entry which is preliminary data.</text>
</comment>
<protein>
    <submittedName>
        <fullName evidence="1">Uncharacterized protein</fullName>
    </submittedName>
</protein>
<keyword evidence="2" id="KW-1185">Reference proteome</keyword>
<dbReference type="AlphaFoldDB" id="A0A9D4M3U3"/>
<evidence type="ECO:0000313" key="2">
    <source>
        <dbReference type="Proteomes" id="UP000828390"/>
    </source>
</evidence>
<sequence>MTSCLFICNICRPVRSASGTASWVKLPGTWLARDPLSRHHETKTHSKAEHLELNQLKTLVGKLEYVFPLQKSTIIPALKILNWLLKQEIPHSKLPPT</sequence>
<dbReference type="Proteomes" id="UP000828390">
    <property type="component" value="Unassembled WGS sequence"/>
</dbReference>
<name>A0A9D4M3U3_DREPO</name>
<evidence type="ECO:0000313" key="1">
    <source>
        <dbReference type="EMBL" id="KAH3868839.1"/>
    </source>
</evidence>
<reference evidence="1" key="2">
    <citation type="submission" date="2020-11" db="EMBL/GenBank/DDBJ databases">
        <authorList>
            <person name="McCartney M.A."/>
            <person name="Auch B."/>
            <person name="Kono T."/>
            <person name="Mallez S."/>
            <person name="Becker A."/>
            <person name="Gohl D.M."/>
            <person name="Silverstein K.A.T."/>
            <person name="Koren S."/>
            <person name="Bechman K.B."/>
            <person name="Herman A."/>
            <person name="Abrahante J.E."/>
            <person name="Garbe J."/>
        </authorList>
    </citation>
    <scope>NUCLEOTIDE SEQUENCE</scope>
    <source>
        <strain evidence="1">Duluth1</strain>
        <tissue evidence="1">Whole animal</tissue>
    </source>
</reference>
<dbReference type="EMBL" id="JAIWYP010000002">
    <property type="protein sequence ID" value="KAH3868839.1"/>
    <property type="molecule type" value="Genomic_DNA"/>
</dbReference>
<gene>
    <name evidence="1" type="ORF">DPMN_031993</name>
</gene>
<accession>A0A9D4M3U3</accession>